<organism evidence="9">
    <name type="scientific">Capitella teleta</name>
    <name type="common">Polychaete worm</name>
    <dbReference type="NCBI Taxonomy" id="283909"/>
    <lineage>
        <taxon>Eukaryota</taxon>
        <taxon>Metazoa</taxon>
        <taxon>Spiralia</taxon>
        <taxon>Lophotrochozoa</taxon>
        <taxon>Annelida</taxon>
        <taxon>Polychaeta</taxon>
        <taxon>Sedentaria</taxon>
        <taxon>Scolecida</taxon>
        <taxon>Capitellidae</taxon>
        <taxon>Capitella</taxon>
    </lineage>
</organism>
<keyword evidence="3 7" id="KW-0813">Transport</keyword>
<dbReference type="SUPFAM" id="SSF81338">
    <property type="entry name" value="Aquaporin-like"/>
    <property type="match status" value="1"/>
</dbReference>
<dbReference type="Gene3D" id="1.20.1080.10">
    <property type="entry name" value="Glycerol uptake facilitator protein"/>
    <property type="match status" value="1"/>
</dbReference>
<evidence type="ECO:0000256" key="1">
    <source>
        <dbReference type="ARBA" id="ARBA00004141"/>
    </source>
</evidence>
<feature type="transmembrane region" description="Helical" evidence="8">
    <location>
        <begin position="126"/>
        <end position="147"/>
    </location>
</feature>
<dbReference type="EMBL" id="AMQN01002807">
    <property type="status" value="NOT_ANNOTATED_CDS"/>
    <property type="molecule type" value="Genomic_DNA"/>
</dbReference>
<evidence type="ECO:0000256" key="3">
    <source>
        <dbReference type="ARBA" id="ARBA00022448"/>
    </source>
</evidence>
<dbReference type="Pfam" id="PF00230">
    <property type="entry name" value="MIP"/>
    <property type="match status" value="1"/>
</dbReference>
<dbReference type="EMBL" id="KB310082">
    <property type="protein sequence ID" value="ELT92559.1"/>
    <property type="molecule type" value="Genomic_DNA"/>
</dbReference>
<dbReference type="PROSITE" id="PS00221">
    <property type="entry name" value="MIP"/>
    <property type="match status" value="1"/>
</dbReference>
<feature type="transmembrane region" description="Helical" evidence="8">
    <location>
        <begin position="207"/>
        <end position="227"/>
    </location>
</feature>
<protein>
    <recommendedName>
        <fullName evidence="12">Aquaporin</fullName>
    </recommendedName>
</protein>
<comment type="subcellular location">
    <subcellularLocation>
        <location evidence="1">Membrane</location>
        <topology evidence="1">Multi-pass membrane protein</topology>
    </subcellularLocation>
</comment>
<name>R7TFN3_CAPTE</name>
<evidence type="ECO:0000256" key="6">
    <source>
        <dbReference type="ARBA" id="ARBA00023136"/>
    </source>
</evidence>
<dbReference type="GO" id="GO:0015250">
    <property type="term" value="F:water channel activity"/>
    <property type="evidence" value="ECO:0007669"/>
    <property type="project" value="TreeGrafter"/>
</dbReference>
<dbReference type="Proteomes" id="UP000014760">
    <property type="component" value="Unassembled WGS sequence"/>
</dbReference>
<dbReference type="GO" id="GO:0005886">
    <property type="term" value="C:plasma membrane"/>
    <property type="evidence" value="ECO:0007669"/>
    <property type="project" value="TreeGrafter"/>
</dbReference>
<dbReference type="InterPro" id="IPR023271">
    <property type="entry name" value="Aquaporin-like"/>
</dbReference>
<accession>R7TFN3</accession>
<gene>
    <name evidence="9" type="ORF">CAPTEDRAFT_219373</name>
</gene>
<feature type="transmembrane region" description="Helical" evidence="8">
    <location>
        <begin position="61"/>
        <end position="79"/>
    </location>
</feature>
<dbReference type="STRING" id="283909.R7TFN3"/>
<dbReference type="PRINTS" id="PR00783">
    <property type="entry name" value="MINTRINSICP"/>
</dbReference>
<dbReference type="EnsemblMetazoa" id="CapteT219373">
    <property type="protein sequence ID" value="CapteP219373"/>
    <property type="gene ID" value="CapteG219373"/>
</dbReference>
<feature type="transmembrane region" description="Helical" evidence="8">
    <location>
        <begin position="247"/>
        <end position="268"/>
    </location>
</feature>
<evidence type="ECO:0000256" key="5">
    <source>
        <dbReference type="ARBA" id="ARBA00022989"/>
    </source>
</evidence>
<comment type="similarity">
    <text evidence="2 7">Belongs to the MIP/aquaporin (TC 1.A.8) family.</text>
</comment>
<dbReference type="InterPro" id="IPR034294">
    <property type="entry name" value="Aquaporin_transptr"/>
</dbReference>
<dbReference type="InterPro" id="IPR022357">
    <property type="entry name" value="MIP_CS"/>
</dbReference>
<keyword evidence="5 8" id="KW-1133">Transmembrane helix</keyword>
<evidence type="ECO:0000313" key="9">
    <source>
        <dbReference type="EMBL" id="ELT92559.1"/>
    </source>
</evidence>
<evidence type="ECO:0000313" key="11">
    <source>
        <dbReference type="Proteomes" id="UP000014760"/>
    </source>
</evidence>
<keyword evidence="11" id="KW-1185">Reference proteome</keyword>
<reference evidence="10" key="3">
    <citation type="submission" date="2015-06" db="UniProtKB">
        <authorList>
            <consortium name="EnsemblMetazoa"/>
        </authorList>
    </citation>
    <scope>IDENTIFICATION</scope>
</reference>
<reference evidence="9 11" key="2">
    <citation type="journal article" date="2013" name="Nature">
        <title>Insights into bilaterian evolution from three spiralian genomes.</title>
        <authorList>
            <person name="Simakov O."/>
            <person name="Marletaz F."/>
            <person name="Cho S.J."/>
            <person name="Edsinger-Gonzales E."/>
            <person name="Havlak P."/>
            <person name="Hellsten U."/>
            <person name="Kuo D.H."/>
            <person name="Larsson T."/>
            <person name="Lv J."/>
            <person name="Arendt D."/>
            <person name="Savage R."/>
            <person name="Osoegawa K."/>
            <person name="de Jong P."/>
            <person name="Grimwood J."/>
            <person name="Chapman J.A."/>
            <person name="Shapiro H."/>
            <person name="Aerts A."/>
            <person name="Otillar R.P."/>
            <person name="Terry A.Y."/>
            <person name="Boore J.L."/>
            <person name="Grigoriev I.V."/>
            <person name="Lindberg D.R."/>
            <person name="Seaver E.C."/>
            <person name="Weisblat D.A."/>
            <person name="Putnam N.H."/>
            <person name="Rokhsar D.S."/>
        </authorList>
    </citation>
    <scope>NUCLEOTIDE SEQUENCE</scope>
    <source>
        <strain evidence="9 11">I ESC-2004</strain>
    </source>
</reference>
<feature type="transmembrane region" description="Helical" evidence="8">
    <location>
        <begin position="179"/>
        <end position="200"/>
    </location>
</feature>
<evidence type="ECO:0000256" key="4">
    <source>
        <dbReference type="ARBA" id="ARBA00022692"/>
    </source>
</evidence>
<dbReference type="OMA" id="GTMQANV"/>
<keyword evidence="6 8" id="KW-0472">Membrane</keyword>
<sequence>MDPNYLQLISKQAGVDPELKEPVKTGIHFKDMADEKTPFYHASTSTTDRCLRIFLKYVRPAFAEMTGSFSYVWVGTLAYAYGGPLWAAIAYGVTLTFLVATFAGISGSHINPAITLGVIIAGECELLQGFVYVLAQLVGGIIGAGLAQMSLTAAENNGTTLYDLSNRGVVRLPNGMGDLIGVVIVATMTCLLVLTFIMTAIEQGTPISSVAIGFAVFGVTMAGNGLITNPAQEFGTAVVANLWSDQWIFWVGPLLGALAAGALYRFIFASSDKRLFLKDKYQ</sequence>
<dbReference type="InterPro" id="IPR000425">
    <property type="entry name" value="MIP"/>
</dbReference>
<keyword evidence="4 7" id="KW-0812">Transmembrane</keyword>
<dbReference type="PANTHER" id="PTHR19139">
    <property type="entry name" value="AQUAPORIN TRANSPORTER"/>
    <property type="match status" value="1"/>
</dbReference>
<evidence type="ECO:0000313" key="10">
    <source>
        <dbReference type="EnsemblMetazoa" id="CapteP219373"/>
    </source>
</evidence>
<evidence type="ECO:0000256" key="8">
    <source>
        <dbReference type="SAM" id="Phobius"/>
    </source>
</evidence>
<proteinExistence type="inferred from homology"/>
<dbReference type="HOGENOM" id="CLU_020019_3_5_1"/>
<reference evidence="11" key="1">
    <citation type="submission" date="2012-12" db="EMBL/GenBank/DDBJ databases">
        <authorList>
            <person name="Hellsten U."/>
            <person name="Grimwood J."/>
            <person name="Chapman J.A."/>
            <person name="Shapiro H."/>
            <person name="Aerts A."/>
            <person name="Otillar R.P."/>
            <person name="Terry A.Y."/>
            <person name="Boore J.L."/>
            <person name="Simakov O."/>
            <person name="Marletaz F."/>
            <person name="Cho S.-J."/>
            <person name="Edsinger-Gonzales E."/>
            <person name="Havlak P."/>
            <person name="Kuo D.-H."/>
            <person name="Larsson T."/>
            <person name="Lv J."/>
            <person name="Arendt D."/>
            <person name="Savage R."/>
            <person name="Osoegawa K."/>
            <person name="de Jong P."/>
            <person name="Lindberg D.R."/>
            <person name="Seaver E.C."/>
            <person name="Weisblat D.A."/>
            <person name="Putnam N.H."/>
            <person name="Grigoriev I.V."/>
            <person name="Rokhsar D.S."/>
        </authorList>
    </citation>
    <scope>NUCLEOTIDE SEQUENCE</scope>
    <source>
        <strain evidence="11">I ESC-2004</strain>
    </source>
</reference>
<dbReference type="PANTHER" id="PTHR19139:SF284">
    <property type="entry name" value="AQUAPORIN"/>
    <property type="match status" value="1"/>
</dbReference>
<dbReference type="AlphaFoldDB" id="R7TFN3"/>
<dbReference type="OrthoDB" id="3222at2759"/>
<evidence type="ECO:0008006" key="12">
    <source>
        <dbReference type="Google" id="ProtNLM"/>
    </source>
</evidence>
<evidence type="ECO:0000256" key="7">
    <source>
        <dbReference type="RuleBase" id="RU000477"/>
    </source>
</evidence>
<evidence type="ECO:0000256" key="2">
    <source>
        <dbReference type="ARBA" id="ARBA00006175"/>
    </source>
</evidence>